<feature type="transmembrane region" description="Helical" evidence="7">
    <location>
        <begin position="322"/>
        <end position="346"/>
    </location>
</feature>
<dbReference type="GO" id="GO:0005337">
    <property type="term" value="F:nucleoside transmembrane transporter activity"/>
    <property type="evidence" value="ECO:0007669"/>
    <property type="project" value="InterPro"/>
</dbReference>
<evidence type="ECO:0000313" key="8">
    <source>
        <dbReference type="EMBL" id="CAD5111441.1"/>
    </source>
</evidence>
<proteinExistence type="inferred from homology"/>
<comment type="caution">
    <text evidence="8">The sequence shown here is derived from an EMBL/GenBank/DDBJ whole genome shotgun (WGS) entry which is preliminary data.</text>
</comment>
<sequence>MYDSDQESTSLLPRKGAIGVPKDRLKIVYAIFYLLGIGTLLPWNFFINGKHYFMYKLRNITLPKNFTEYIKPEYETDFQVSFESYLAVAAMLPNVLFMFLNTVATRLIRLKIRIIIAVCTMILIFASTIVFALLNTDMWQVEFFAITLVCIVIMNAASAVLQGGVFGLASMFPPRYSQSVMAGQGFGGTMAAIANIISIAATKDALQSGLFYFSIALIVLILAFLAYLILPCLKFARYHTDKKSLRTSTFNGIDETNDNDTKSNVAFTKTTGAPLWRVYRMPKFGSNWLPFLSVSRIIFIPLFIFCNFQPRQHLNVYFDNDIAPAVIMVLFAFTNGYLSTLCMMYGPMNAQEEDEETAGALMSFFLALGLTAGSFFSFLLSKYLI</sequence>
<evidence type="ECO:0000256" key="6">
    <source>
        <dbReference type="ARBA" id="ARBA00023136"/>
    </source>
</evidence>
<feature type="transmembrane region" description="Helical" evidence="7">
    <location>
        <begin position="358"/>
        <end position="380"/>
    </location>
</feature>
<feature type="transmembrane region" description="Helical" evidence="7">
    <location>
        <begin position="114"/>
        <end position="134"/>
    </location>
</feature>
<reference evidence="8 9" key="1">
    <citation type="submission" date="2020-08" db="EMBL/GenBank/DDBJ databases">
        <authorList>
            <person name="Hejnol A."/>
        </authorList>
    </citation>
    <scope>NUCLEOTIDE SEQUENCE [LARGE SCALE GENOMIC DNA]</scope>
</reference>
<keyword evidence="6 7" id="KW-0472">Membrane</keyword>
<evidence type="ECO:0000256" key="2">
    <source>
        <dbReference type="ARBA" id="ARBA00007965"/>
    </source>
</evidence>
<keyword evidence="9" id="KW-1185">Reference proteome</keyword>
<keyword evidence="3" id="KW-0813">Transport</keyword>
<dbReference type="OrthoDB" id="46396at2759"/>
<dbReference type="Proteomes" id="UP000549394">
    <property type="component" value="Unassembled WGS sequence"/>
</dbReference>
<evidence type="ECO:0000256" key="3">
    <source>
        <dbReference type="ARBA" id="ARBA00022448"/>
    </source>
</evidence>
<evidence type="ECO:0000256" key="1">
    <source>
        <dbReference type="ARBA" id="ARBA00004141"/>
    </source>
</evidence>
<evidence type="ECO:0000256" key="4">
    <source>
        <dbReference type="ARBA" id="ARBA00022692"/>
    </source>
</evidence>
<feature type="transmembrane region" description="Helical" evidence="7">
    <location>
        <begin position="84"/>
        <end position="102"/>
    </location>
</feature>
<name>A0A7I8V5B2_9ANNE</name>
<dbReference type="Pfam" id="PF01733">
    <property type="entry name" value="Nucleoside_tran"/>
    <property type="match status" value="2"/>
</dbReference>
<evidence type="ECO:0000313" key="9">
    <source>
        <dbReference type="Proteomes" id="UP000549394"/>
    </source>
</evidence>
<feature type="transmembrane region" description="Helical" evidence="7">
    <location>
        <begin position="27"/>
        <end position="47"/>
    </location>
</feature>
<dbReference type="PANTHER" id="PTHR10332">
    <property type="entry name" value="EQUILIBRATIVE NUCLEOSIDE TRANSPORTER"/>
    <property type="match status" value="1"/>
</dbReference>
<dbReference type="InterPro" id="IPR002259">
    <property type="entry name" value="Eqnu_transpt"/>
</dbReference>
<protein>
    <submittedName>
        <fullName evidence="8">DgyrCDS749</fullName>
    </submittedName>
</protein>
<comment type="subcellular location">
    <subcellularLocation>
        <location evidence="1">Membrane</location>
        <topology evidence="1">Multi-pass membrane protein</topology>
    </subcellularLocation>
</comment>
<gene>
    <name evidence="8" type="ORF">DGYR_LOCUS736</name>
</gene>
<keyword evidence="5 7" id="KW-1133">Transmembrane helix</keyword>
<dbReference type="AlphaFoldDB" id="A0A7I8V5B2"/>
<accession>A0A7I8V5B2</accession>
<dbReference type="PRINTS" id="PR01130">
    <property type="entry name" value="DERENTRNSPRT"/>
</dbReference>
<dbReference type="PANTHER" id="PTHR10332:SF88">
    <property type="entry name" value="EQUILIBRATIVE NUCLEOSIDE TRANSPORTER 1, ISOFORM A"/>
    <property type="match status" value="1"/>
</dbReference>
<evidence type="ECO:0000256" key="5">
    <source>
        <dbReference type="ARBA" id="ARBA00022989"/>
    </source>
</evidence>
<dbReference type="PIRSF" id="PIRSF016379">
    <property type="entry name" value="ENT"/>
    <property type="match status" value="1"/>
</dbReference>
<dbReference type="EMBL" id="CAJFCJ010000001">
    <property type="protein sequence ID" value="CAD5111441.1"/>
    <property type="molecule type" value="Genomic_DNA"/>
</dbReference>
<dbReference type="GO" id="GO:0005886">
    <property type="term" value="C:plasma membrane"/>
    <property type="evidence" value="ECO:0007669"/>
    <property type="project" value="TreeGrafter"/>
</dbReference>
<evidence type="ECO:0000256" key="7">
    <source>
        <dbReference type="SAM" id="Phobius"/>
    </source>
</evidence>
<feature type="transmembrane region" description="Helical" evidence="7">
    <location>
        <begin position="211"/>
        <end position="233"/>
    </location>
</feature>
<feature type="transmembrane region" description="Helical" evidence="7">
    <location>
        <begin position="180"/>
        <end position="199"/>
    </location>
</feature>
<keyword evidence="4 7" id="KW-0812">Transmembrane</keyword>
<comment type="similarity">
    <text evidence="2">Belongs to the SLC29A/ENT transporter (TC 2.A.57) family.</text>
</comment>
<organism evidence="8 9">
    <name type="scientific">Dimorphilus gyrociliatus</name>
    <dbReference type="NCBI Taxonomy" id="2664684"/>
    <lineage>
        <taxon>Eukaryota</taxon>
        <taxon>Metazoa</taxon>
        <taxon>Spiralia</taxon>
        <taxon>Lophotrochozoa</taxon>
        <taxon>Annelida</taxon>
        <taxon>Polychaeta</taxon>
        <taxon>Polychaeta incertae sedis</taxon>
        <taxon>Dinophilidae</taxon>
        <taxon>Dimorphilus</taxon>
    </lineage>
</organism>
<feature type="transmembrane region" description="Helical" evidence="7">
    <location>
        <begin position="146"/>
        <end position="168"/>
    </location>
</feature>
<feature type="transmembrane region" description="Helical" evidence="7">
    <location>
        <begin position="288"/>
        <end position="310"/>
    </location>
</feature>